<proteinExistence type="predicted"/>
<dbReference type="Pfam" id="PF00561">
    <property type="entry name" value="Abhydrolase_1"/>
    <property type="match status" value="1"/>
</dbReference>
<dbReference type="InterPro" id="IPR000073">
    <property type="entry name" value="AB_hydrolase_1"/>
</dbReference>
<accession>A0A370QEI7</accession>
<dbReference type="Proteomes" id="UP000254848">
    <property type="component" value="Unassembled WGS sequence"/>
</dbReference>
<dbReference type="SUPFAM" id="SSF53474">
    <property type="entry name" value="alpha/beta-Hydrolases"/>
    <property type="match status" value="1"/>
</dbReference>
<organism evidence="3 4">
    <name type="scientific">Enterobacillus tribolii</name>
    <dbReference type="NCBI Taxonomy" id="1487935"/>
    <lineage>
        <taxon>Bacteria</taxon>
        <taxon>Pseudomonadati</taxon>
        <taxon>Pseudomonadota</taxon>
        <taxon>Gammaproteobacteria</taxon>
        <taxon>Enterobacterales</taxon>
        <taxon>Hafniaceae</taxon>
        <taxon>Enterobacillus</taxon>
    </lineage>
</organism>
<evidence type="ECO:0000256" key="1">
    <source>
        <dbReference type="ARBA" id="ARBA00022801"/>
    </source>
</evidence>
<protein>
    <submittedName>
        <fullName evidence="3">Haloacetate dehalogenase</fullName>
    </submittedName>
</protein>
<dbReference type="GO" id="GO:0016787">
    <property type="term" value="F:hydrolase activity"/>
    <property type="evidence" value="ECO:0007669"/>
    <property type="project" value="UniProtKB-KW"/>
</dbReference>
<keyword evidence="4" id="KW-1185">Reference proteome</keyword>
<comment type="caution">
    <text evidence="3">The sequence shown here is derived from an EMBL/GenBank/DDBJ whole genome shotgun (WGS) entry which is preliminary data.</text>
</comment>
<dbReference type="AlphaFoldDB" id="A0A370QEI7"/>
<keyword evidence="1" id="KW-0378">Hydrolase</keyword>
<dbReference type="PANTHER" id="PTHR43329">
    <property type="entry name" value="EPOXIDE HYDROLASE"/>
    <property type="match status" value="1"/>
</dbReference>
<evidence type="ECO:0000313" key="3">
    <source>
        <dbReference type="EMBL" id="RDK86784.1"/>
    </source>
</evidence>
<sequence length="306" mass="34437">MIGNAEFIQDKGESPFIPGFRLSDVTLSNGVRLRCAVGGKGEPLVLLHGHPQNHVTWRKIAPALAQRFTVIMPDIRGYGDSSKPPSDAQHRTYSKREMAQDIILLMARLGFNDGFAFVGHDRGARIGHRLALDYPQQVRRSIFIDIAPTATMYALTDKTFATRYFWWFFLIQPAPLPEKLISSDPAFFLDKHISGQIKTPGATEPEIFAEYLRCYQDPEMLRAVCEDYRAAATIDLEDDEADKHLRITSPLLALWGEKGTVGQLYDVTSTWQEKALDVRGVAMPCGHSPQEECPQEMLRVIMPFLS</sequence>
<gene>
    <name evidence="3" type="ORF">C8D90_11058</name>
</gene>
<dbReference type="PRINTS" id="PR00111">
    <property type="entry name" value="ABHYDROLASE"/>
</dbReference>
<feature type="domain" description="AB hydrolase-1" evidence="2">
    <location>
        <begin position="43"/>
        <end position="292"/>
    </location>
</feature>
<evidence type="ECO:0000313" key="4">
    <source>
        <dbReference type="Proteomes" id="UP000254848"/>
    </source>
</evidence>
<reference evidence="3 4" key="1">
    <citation type="submission" date="2018-07" db="EMBL/GenBank/DDBJ databases">
        <title>Genomic Encyclopedia of Type Strains, Phase IV (KMG-IV): sequencing the most valuable type-strain genomes for metagenomic binning, comparative biology and taxonomic classification.</title>
        <authorList>
            <person name="Goeker M."/>
        </authorList>
    </citation>
    <scope>NUCLEOTIDE SEQUENCE [LARGE SCALE GENOMIC DNA]</scope>
    <source>
        <strain evidence="3 4">DSM 103736</strain>
    </source>
</reference>
<evidence type="ECO:0000259" key="2">
    <source>
        <dbReference type="Pfam" id="PF00561"/>
    </source>
</evidence>
<dbReference type="Gene3D" id="3.40.50.1820">
    <property type="entry name" value="alpha/beta hydrolase"/>
    <property type="match status" value="1"/>
</dbReference>
<dbReference type="InterPro" id="IPR000639">
    <property type="entry name" value="Epox_hydrolase-like"/>
</dbReference>
<dbReference type="InterPro" id="IPR029058">
    <property type="entry name" value="AB_hydrolase_fold"/>
</dbReference>
<name>A0A370QEI7_9GAMM</name>
<dbReference type="EMBL" id="QRAP01000010">
    <property type="protein sequence ID" value="RDK86784.1"/>
    <property type="molecule type" value="Genomic_DNA"/>
</dbReference>
<dbReference type="PRINTS" id="PR00412">
    <property type="entry name" value="EPOXHYDRLASE"/>
</dbReference>